<dbReference type="Proteomes" id="UP001156670">
    <property type="component" value="Unassembled WGS sequence"/>
</dbReference>
<evidence type="ECO:0000313" key="2">
    <source>
        <dbReference type="Proteomes" id="UP001156670"/>
    </source>
</evidence>
<evidence type="ECO:0008006" key="3">
    <source>
        <dbReference type="Google" id="ProtNLM"/>
    </source>
</evidence>
<dbReference type="RefSeq" id="WP_284321969.1">
    <property type="nucleotide sequence ID" value="NZ_BSOB01000037.1"/>
</dbReference>
<keyword evidence="2" id="KW-1185">Reference proteome</keyword>
<protein>
    <recommendedName>
        <fullName evidence="3">Aminopeptidase</fullName>
    </recommendedName>
</protein>
<dbReference type="EMBL" id="BSOB01000037">
    <property type="protein sequence ID" value="GLQ94267.1"/>
    <property type="molecule type" value="Genomic_DNA"/>
</dbReference>
<proteinExistence type="predicted"/>
<dbReference type="InterPro" id="IPR014553">
    <property type="entry name" value="Aminopept"/>
</dbReference>
<comment type="caution">
    <text evidence="1">The sequence shown here is derived from an EMBL/GenBank/DDBJ whole genome shotgun (WGS) entry which is preliminary data.</text>
</comment>
<dbReference type="Pfam" id="PF10023">
    <property type="entry name" value="Aminopep"/>
    <property type="match status" value="1"/>
</dbReference>
<accession>A0ABQ5XR97</accession>
<organism evidence="1 2">
    <name type="scientific">Dyella acidisoli</name>
    <dbReference type="NCBI Taxonomy" id="1867834"/>
    <lineage>
        <taxon>Bacteria</taxon>
        <taxon>Pseudomonadati</taxon>
        <taxon>Pseudomonadota</taxon>
        <taxon>Gammaproteobacteria</taxon>
        <taxon>Lysobacterales</taxon>
        <taxon>Rhodanobacteraceae</taxon>
        <taxon>Dyella</taxon>
    </lineage>
</organism>
<dbReference type="PIRSF" id="PIRSF029285">
    <property type="entry name" value="Aminopept"/>
    <property type="match status" value="1"/>
</dbReference>
<evidence type="ECO:0000313" key="1">
    <source>
        <dbReference type="EMBL" id="GLQ94267.1"/>
    </source>
</evidence>
<name>A0ABQ5XR97_9GAMM</name>
<dbReference type="PROSITE" id="PS51257">
    <property type="entry name" value="PROKAR_LIPOPROTEIN"/>
    <property type="match status" value="1"/>
</dbReference>
<gene>
    <name evidence="1" type="ORF">GCM10007901_32180</name>
</gene>
<reference evidence="2" key="1">
    <citation type="journal article" date="2019" name="Int. J. Syst. Evol. Microbiol.">
        <title>The Global Catalogue of Microorganisms (GCM) 10K type strain sequencing project: providing services to taxonomists for standard genome sequencing and annotation.</title>
        <authorList>
            <consortium name="The Broad Institute Genomics Platform"/>
            <consortium name="The Broad Institute Genome Sequencing Center for Infectious Disease"/>
            <person name="Wu L."/>
            <person name="Ma J."/>
        </authorList>
    </citation>
    <scope>NUCLEOTIDE SEQUENCE [LARGE SCALE GENOMIC DNA]</scope>
    <source>
        <strain evidence="2">NBRC 111980</strain>
    </source>
</reference>
<sequence length="357" mass="41373">MIRPRIRLFAIRSIVCVMVVAVLGACADLRYYAHVTHGEGALLLQRRSVRKVVADPATDPKLATRLQLSQQARQFASDRLDLPRNRSYTYYVQLHRPYVVWNVYATPRFSVEAVPQCFPIAGCVAYRGWFDEQKARAGADHLRAHGYDVYIGGVSAYSTLGWFSDPILSSMLRWDDDELVGTIFHELAHQKIYMKGDTAFNESYAMFVEEEGLRVWHRSRGEPVGDDHEQAMEDGFTSLVLDLRDRLKKLYVSGADEHEMAEGKQREIEDFRARYAKWRDQHWPNDHRYDKWVAQPINNATLLPFGLYDQWTPAFAVLFKQAGEQWPQFFKRVRELAKEPKAEREKSLRALLDVSKN</sequence>